<accession>A0ABU0PC53</accession>
<keyword evidence="1" id="KW-1133">Transmembrane helix</keyword>
<dbReference type="Proteomes" id="UP001239085">
    <property type="component" value="Unassembled WGS sequence"/>
</dbReference>
<feature type="transmembrane region" description="Helical" evidence="1">
    <location>
        <begin position="47"/>
        <end position="69"/>
    </location>
</feature>
<reference evidence="3 4" key="1">
    <citation type="submission" date="2023-07" db="EMBL/GenBank/DDBJ databases">
        <title>Comparative genomics of wheat-associated soil bacteria to identify genetic determinants of phenazine resistance.</title>
        <authorList>
            <person name="Mouncey N."/>
        </authorList>
    </citation>
    <scope>NUCLEOTIDE SEQUENCE [LARGE SCALE GENOMIC DNA]</scope>
    <source>
        <strain evidence="3 4">W2I7</strain>
    </source>
</reference>
<sequence length="91" mass="10326">MRNVDGMGKFFDSIRKTGLRRGPRRLIAGIGGGVAEKLGINVWVARLLILVSFLLPVLGIGAYLVVWILTPWQDGRIPLERVFRSRRDLRR</sequence>
<keyword evidence="4" id="KW-1185">Reference proteome</keyword>
<dbReference type="Pfam" id="PF04024">
    <property type="entry name" value="PspC"/>
    <property type="match status" value="1"/>
</dbReference>
<dbReference type="EMBL" id="JAUSXK010000001">
    <property type="protein sequence ID" value="MDQ0644913.1"/>
    <property type="molecule type" value="Genomic_DNA"/>
</dbReference>
<keyword evidence="1" id="KW-0472">Membrane</keyword>
<evidence type="ECO:0000256" key="1">
    <source>
        <dbReference type="SAM" id="Phobius"/>
    </source>
</evidence>
<protein>
    <submittedName>
        <fullName evidence="3">Phage shock protein C</fullName>
    </submittedName>
</protein>
<dbReference type="InterPro" id="IPR007168">
    <property type="entry name" value="Phageshock_PspC_N"/>
</dbReference>
<organism evidence="3 4">
    <name type="scientific">Microbacterium murale</name>
    <dbReference type="NCBI Taxonomy" id="1081040"/>
    <lineage>
        <taxon>Bacteria</taxon>
        <taxon>Bacillati</taxon>
        <taxon>Actinomycetota</taxon>
        <taxon>Actinomycetes</taxon>
        <taxon>Micrococcales</taxon>
        <taxon>Microbacteriaceae</taxon>
        <taxon>Microbacterium</taxon>
    </lineage>
</organism>
<evidence type="ECO:0000259" key="2">
    <source>
        <dbReference type="Pfam" id="PF04024"/>
    </source>
</evidence>
<keyword evidence="1" id="KW-0812">Transmembrane</keyword>
<gene>
    <name evidence="3" type="ORF">QFZ46_003073</name>
</gene>
<evidence type="ECO:0000313" key="4">
    <source>
        <dbReference type="Proteomes" id="UP001239085"/>
    </source>
</evidence>
<proteinExistence type="predicted"/>
<comment type="caution">
    <text evidence="3">The sequence shown here is derived from an EMBL/GenBank/DDBJ whole genome shotgun (WGS) entry which is preliminary data.</text>
</comment>
<evidence type="ECO:0000313" key="3">
    <source>
        <dbReference type="EMBL" id="MDQ0644913.1"/>
    </source>
</evidence>
<name>A0ABU0PC53_9MICO</name>
<feature type="domain" description="Phage shock protein PspC N-terminal" evidence="2">
    <location>
        <begin position="19"/>
        <end position="71"/>
    </location>
</feature>